<dbReference type="AlphaFoldDB" id="A0A4R6WHE8"/>
<dbReference type="RefSeq" id="WP_133584087.1">
    <property type="nucleotide sequence ID" value="NZ_SNYV01000013.1"/>
</dbReference>
<dbReference type="OrthoDB" id="1113652at2"/>
<organism evidence="1 2">
    <name type="scientific">Sphingobacterium yanglingense</name>
    <dbReference type="NCBI Taxonomy" id="1437280"/>
    <lineage>
        <taxon>Bacteria</taxon>
        <taxon>Pseudomonadati</taxon>
        <taxon>Bacteroidota</taxon>
        <taxon>Sphingobacteriia</taxon>
        <taxon>Sphingobacteriales</taxon>
        <taxon>Sphingobacteriaceae</taxon>
        <taxon>Sphingobacterium</taxon>
    </lineage>
</organism>
<proteinExistence type="predicted"/>
<comment type="caution">
    <text evidence="1">The sequence shown here is derived from an EMBL/GenBank/DDBJ whole genome shotgun (WGS) entry which is preliminary data.</text>
</comment>
<dbReference type="InterPro" id="IPR030890">
    <property type="entry name" value="LP_HExxH_w_TonB"/>
</dbReference>
<dbReference type="Pfam" id="PF15890">
    <property type="entry name" value="Peptidase_Mx1"/>
    <property type="match status" value="1"/>
</dbReference>
<accession>A0A4R6WHE8</accession>
<evidence type="ECO:0000313" key="1">
    <source>
        <dbReference type="EMBL" id="TDQ77807.1"/>
    </source>
</evidence>
<protein>
    <submittedName>
        <fullName evidence="1">Substrate import-associated zinc metallohydrolase lipoprotein</fullName>
    </submittedName>
</protein>
<keyword evidence="1" id="KW-0449">Lipoprotein</keyword>
<gene>
    <name evidence="1" type="ORF">CLV99_1772</name>
</gene>
<reference evidence="1 2" key="1">
    <citation type="submission" date="2019-03" db="EMBL/GenBank/DDBJ databases">
        <title>Genomic Encyclopedia of Archaeal and Bacterial Type Strains, Phase II (KMG-II): from individual species to whole genera.</title>
        <authorList>
            <person name="Goeker M."/>
        </authorList>
    </citation>
    <scope>NUCLEOTIDE SEQUENCE [LARGE SCALE GENOMIC DNA]</scope>
    <source>
        <strain evidence="1 2">DSM 28353</strain>
    </source>
</reference>
<dbReference type="GO" id="GO:0016787">
    <property type="term" value="F:hydrolase activity"/>
    <property type="evidence" value="ECO:0007669"/>
    <property type="project" value="UniProtKB-KW"/>
</dbReference>
<dbReference type="Gene3D" id="3.40.390.70">
    <property type="match status" value="1"/>
</dbReference>
<dbReference type="NCBIfam" id="TIGR04549">
    <property type="entry name" value="LP_HExxH_w_tonB"/>
    <property type="match status" value="1"/>
</dbReference>
<dbReference type="SUPFAM" id="SSF55486">
    <property type="entry name" value="Metalloproteases ('zincins'), catalytic domain"/>
    <property type="match status" value="1"/>
</dbReference>
<keyword evidence="1" id="KW-0378">Hydrolase</keyword>
<dbReference type="Proteomes" id="UP000295292">
    <property type="component" value="Unassembled WGS sequence"/>
</dbReference>
<dbReference type="PROSITE" id="PS51257">
    <property type="entry name" value="PROKAR_LIPOPROTEIN"/>
    <property type="match status" value="1"/>
</dbReference>
<sequence>MKINKLINYIFLFTLSLFTLSCAKKDDLDKDIVGLGGEKWVKNEIDQYIYQQFTKPYNIDVLYRWNASEVSFVNNLVPPKEDKIIPVMDMIMKGWIEPYVEIAGEDFIKKFAPRQYLLVGSPEYNSSGTITLGTAEAGAKIVLYRVNWFDVKDRALVQAMLKTIHHEFAHILHQTVMYPKEFEAITAADYTSTWNQVNVADARKAGFISSYAMSGPDEDFVEIASIMLTQGYEPFEEIIKSITDPQGVEKIRQKQQVVLNYFRQTWNIDLYALQKKTEAAINKLSPPPSAFEQLGFERSSSVLFTSNTTDIPNWSPLFKETFEKASTSLGTYGNVGRYLEDVNVIYYSKNNMMLRLKYKNPNSPNSIYNADFKFNYVENANTKKTTFAFVGTSTDLNSTAGGNANAVLPYLREMINYFDGKTFHFSWSNDGIYPTPYAKMRRDDNPENYMYGLLKNSY</sequence>
<evidence type="ECO:0000313" key="2">
    <source>
        <dbReference type="Proteomes" id="UP000295292"/>
    </source>
</evidence>
<keyword evidence="2" id="KW-1185">Reference proteome</keyword>
<name>A0A4R6WHE8_9SPHI</name>
<dbReference type="EMBL" id="SNYV01000013">
    <property type="protein sequence ID" value="TDQ77807.1"/>
    <property type="molecule type" value="Genomic_DNA"/>
</dbReference>